<evidence type="ECO:0000313" key="2">
    <source>
        <dbReference type="EMBL" id="SHN32770.1"/>
    </source>
</evidence>
<dbReference type="AlphaFoldDB" id="A0A1M7QN72"/>
<accession>A0A1M7QN72</accession>
<proteinExistence type="predicted"/>
<organism evidence="2 3">
    <name type="scientific">Actinacidiphila paucisporea</name>
    <dbReference type="NCBI Taxonomy" id="310782"/>
    <lineage>
        <taxon>Bacteria</taxon>
        <taxon>Bacillati</taxon>
        <taxon>Actinomycetota</taxon>
        <taxon>Actinomycetes</taxon>
        <taxon>Kitasatosporales</taxon>
        <taxon>Streptomycetaceae</taxon>
        <taxon>Actinacidiphila</taxon>
    </lineage>
</organism>
<sequence length="317" mass="35159">METVADNSEGPLTWPNASPAGPGAAPGPGAKPLIGMCDAARCLQVTHHPQHRAVWADSAERSRRLLTALPRSQRDARARVQADVDRSLHVVGRHRPGGHARGGVIVPRISADGRARNEQAVRVAMDRLLRGEVPAGGHVDLKTLVAEAGIPRTGFYAKRNRDGTVRRGPYQHLAEEFDRRLQRLREVGMVPDPRDSQIERQRQANDALRERLRRRDAEIAELKAFRQRTLSQLAAQDAELQRLRGQLQAGVRRLRPPEPDPAGPCGWDRRTRQFSPCRRPLLHSVVGTDRFQVTRKTGQPISVRHAAGSLVSRGLTT</sequence>
<protein>
    <submittedName>
        <fullName evidence="2">Uncharacterized protein</fullName>
    </submittedName>
</protein>
<keyword evidence="3" id="KW-1185">Reference proteome</keyword>
<evidence type="ECO:0000256" key="1">
    <source>
        <dbReference type="SAM" id="MobiDB-lite"/>
    </source>
</evidence>
<dbReference type="Proteomes" id="UP000184111">
    <property type="component" value="Unassembled WGS sequence"/>
</dbReference>
<reference evidence="2 3" key="1">
    <citation type="submission" date="2016-11" db="EMBL/GenBank/DDBJ databases">
        <authorList>
            <person name="Jaros S."/>
            <person name="Januszkiewicz K."/>
            <person name="Wedrychowicz H."/>
        </authorList>
    </citation>
    <scope>NUCLEOTIDE SEQUENCE [LARGE SCALE GENOMIC DNA]</scope>
    <source>
        <strain evidence="2 3">CGMCC 4.2025</strain>
    </source>
</reference>
<dbReference type="RefSeq" id="WP_200804601.1">
    <property type="nucleotide sequence ID" value="NZ_FRBI01000038.1"/>
</dbReference>
<gene>
    <name evidence="2" type="ORF">SAMN05216499_13831</name>
</gene>
<feature type="region of interest" description="Disordered" evidence="1">
    <location>
        <begin position="1"/>
        <end position="27"/>
    </location>
</feature>
<dbReference type="EMBL" id="FRBI01000038">
    <property type="protein sequence ID" value="SHN32770.1"/>
    <property type="molecule type" value="Genomic_DNA"/>
</dbReference>
<name>A0A1M7QN72_9ACTN</name>
<evidence type="ECO:0000313" key="3">
    <source>
        <dbReference type="Proteomes" id="UP000184111"/>
    </source>
</evidence>
<dbReference type="STRING" id="310782.SAMN05216499_13831"/>